<dbReference type="InterPro" id="IPR014777">
    <property type="entry name" value="4pyrrole_Mease_sub1"/>
</dbReference>
<dbReference type="EC" id="2.1.1.107" evidence="2"/>
<evidence type="ECO:0000256" key="7">
    <source>
        <dbReference type="ARBA" id="ARBA00023244"/>
    </source>
</evidence>
<dbReference type="AlphaFoldDB" id="A0A239SMU1"/>
<evidence type="ECO:0000256" key="9">
    <source>
        <dbReference type="RuleBase" id="RU003960"/>
    </source>
</evidence>
<dbReference type="Gene3D" id="3.40.50.10090">
    <property type="match status" value="1"/>
</dbReference>
<accession>A0A239SMU1</accession>
<dbReference type="KEGG" id="smen:SAMEA4412692_0363"/>
<dbReference type="Gene3D" id="3.30.950.10">
    <property type="entry name" value="Methyltransferase, Cobalt-precorrin-4 Transmethylase, Domain 2"/>
    <property type="match status" value="1"/>
</dbReference>
<dbReference type="Proteomes" id="UP000215185">
    <property type="component" value="Chromosome 1"/>
</dbReference>
<name>A0A239SMU1_9STRE</name>
<feature type="domain" description="Tetrapyrrole biosynthesis uroporphyrinogen III synthase" evidence="11">
    <location>
        <begin position="266"/>
        <end position="470"/>
    </location>
</feature>
<dbReference type="InterPro" id="IPR014776">
    <property type="entry name" value="4pyrrole_Mease_sub2"/>
</dbReference>
<dbReference type="NCBIfam" id="NF004790">
    <property type="entry name" value="PRK06136.1"/>
    <property type="match status" value="1"/>
</dbReference>
<dbReference type="InterPro" id="IPR035996">
    <property type="entry name" value="4pyrrol_Methylase_sf"/>
</dbReference>
<dbReference type="OrthoDB" id="9815856at2"/>
<dbReference type="InterPro" id="IPR003754">
    <property type="entry name" value="4pyrrol_synth_uPrphyn_synth"/>
</dbReference>
<dbReference type="GO" id="GO:0004851">
    <property type="term" value="F:uroporphyrin-III C-methyltransferase activity"/>
    <property type="evidence" value="ECO:0007669"/>
    <property type="project" value="UniProtKB-EC"/>
</dbReference>
<evidence type="ECO:0000256" key="4">
    <source>
        <dbReference type="ARBA" id="ARBA00022603"/>
    </source>
</evidence>
<dbReference type="PROSITE" id="PS00839">
    <property type="entry name" value="SUMT_1"/>
    <property type="match status" value="1"/>
</dbReference>
<evidence type="ECO:0000256" key="8">
    <source>
        <dbReference type="ARBA" id="ARBA00079776"/>
    </source>
</evidence>
<evidence type="ECO:0000256" key="2">
    <source>
        <dbReference type="ARBA" id="ARBA00012162"/>
    </source>
</evidence>
<dbReference type="PANTHER" id="PTHR45790:SF3">
    <property type="entry name" value="S-ADENOSYL-L-METHIONINE-DEPENDENT UROPORPHYRINOGEN III METHYLTRANSFERASE, CHLOROPLASTIC"/>
    <property type="match status" value="1"/>
</dbReference>
<keyword evidence="4 9" id="KW-0489">Methyltransferase</keyword>
<dbReference type="GO" id="GO:0019354">
    <property type="term" value="P:siroheme biosynthetic process"/>
    <property type="evidence" value="ECO:0007669"/>
    <property type="project" value="InterPro"/>
</dbReference>
<dbReference type="InterPro" id="IPR003043">
    <property type="entry name" value="Uropor_MeTrfase_CS"/>
</dbReference>
<evidence type="ECO:0000313" key="12">
    <source>
        <dbReference type="EMBL" id="SNU86751.1"/>
    </source>
</evidence>
<evidence type="ECO:0000313" key="13">
    <source>
        <dbReference type="Proteomes" id="UP000215185"/>
    </source>
</evidence>
<keyword evidence="6" id="KW-0949">S-adenosyl-L-methionine</keyword>
<proteinExistence type="inferred from homology"/>
<keyword evidence="13" id="KW-1185">Reference proteome</keyword>
<dbReference type="CDD" id="cd11642">
    <property type="entry name" value="SUMT"/>
    <property type="match status" value="1"/>
</dbReference>
<dbReference type="PANTHER" id="PTHR45790">
    <property type="entry name" value="SIROHEME SYNTHASE-RELATED"/>
    <property type="match status" value="1"/>
</dbReference>
<protein>
    <recommendedName>
        <fullName evidence="3">Uroporphyrinogen-III C-methyltransferase</fullName>
        <ecNumber evidence="2">2.1.1.107</ecNumber>
    </recommendedName>
    <alternativeName>
        <fullName evidence="8">Uroporphyrinogen III methylase</fullName>
    </alternativeName>
</protein>
<gene>
    <name evidence="12" type="primary">cysG</name>
    <name evidence="12" type="ORF">SAMEA4412692_00363</name>
</gene>
<dbReference type="GO" id="GO:0004852">
    <property type="term" value="F:uroporphyrinogen-III synthase activity"/>
    <property type="evidence" value="ECO:0007669"/>
    <property type="project" value="InterPro"/>
</dbReference>
<sequence length="484" mass="53247">MTGFVTLLGAGPGDVDLLTVKGVRRLQEADVLVFDRLVNPSLLRYVKADCEIIDVGKQPGMPCVRQEEIENILITKAKEGKRVVRLKSGDPYIFGRGGEEASTLVKAGVAFEVVPGITSAIAGLAYAGIPMTYRDIATSFHVFTGHLKDETEALNWEAISQLKGTLVFLMGMKHLETIVHELRTRGFDKETPVAIIEWGTHPQQRSIDGNLETIVSLVAEHAFKAPSLIVVGDVVAFRKELNFYEHLPLFAKKIVIQESPTGKLPTLLKDDGANLVTFPARNKVEKLTCDLPDLSTVDGLLIADTQSWGLLLELLRQEKIDLRTLAHIRFAAIGQHTIKEIERSGILLEHKGATMTDAALLAAMSEEKGNWYSIAPRHKAEELARLYPFPVLKTHSLGFEDTLEKIDWAEIEAVCLPNSVAAMNFVAFAKETGVTSLDIPIVVMGESTSEVLKQAGFTSLIMTDDLTIASIRDKCREILKRSAK</sequence>
<dbReference type="InterPro" id="IPR050161">
    <property type="entry name" value="Siro_Cobalamin_biosynth"/>
</dbReference>
<dbReference type="InterPro" id="IPR006366">
    <property type="entry name" value="CobA/CysG_C"/>
</dbReference>
<evidence type="ECO:0000256" key="3">
    <source>
        <dbReference type="ARBA" id="ARBA00018323"/>
    </source>
</evidence>
<dbReference type="PROSITE" id="PS00840">
    <property type="entry name" value="SUMT_2"/>
    <property type="match status" value="1"/>
</dbReference>
<evidence type="ECO:0000259" key="10">
    <source>
        <dbReference type="Pfam" id="PF00590"/>
    </source>
</evidence>
<dbReference type="RefSeq" id="WP_018373850.1">
    <property type="nucleotide sequence ID" value="NZ_LT906439.1"/>
</dbReference>
<dbReference type="Gene3D" id="3.40.1010.10">
    <property type="entry name" value="Cobalt-precorrin-4 Transmethylase, Domain 1"/>
    <property type="match status" value="1"/>
</dbReference>
<dbReference type="Pfam" id="PF00590">
    <property type="entry name" value="TP_methylase"/>
    <property type="match status" value="1"/>
</dbReference>
<comment type="similarity">
    <text evidence="1 9">Belongs to the precorrin methyltransferase family.</text>
</comment>
<dbReference type="STRING" id="1123308.GCA_000380085_01299"/>
<reference evidence="12 13" key="1">
    <citation type="submission" date="2017-06" db="EMBL/GenBank/DDBJ databases">
        <authorList>
            <consortium name="Pathogen Informatics"/>
        </authorList>
    </citation>
    <scope>NUCLEOTIDE SEQUENCE [LARGE SCALE GENOMIC DNA]</scope>
    <source>
        <strain evidence="12 13">NCTC13788</strain>
    </source>
</reference>
<evidence type="ECO:0000256" key="1">
    <source>
        <dbReference type="ARBA" id="ARBA00005879"/>
    </source>
</evidence>
<evidence type="ECO:0000256" key="6">
    <source>
        <dbReference type="ARBA" id="ARBA00022691"/>
    </source>
</evidence>
<dbReference type="NCBIfam" id="TIGR01469">
    <property type="entry name" value="cobA_cysG_Cterm"/>
    <property type="match status" value="1"/>
</dbReference>
<dbReference type="InterPro" id="IPR000878">
    <property type="entry name" value="4pyrrol_Mease"/>
</dbReference>
<dbReference type="SUPFAM" id="SSF53790">
    <property type="entry name" value="Tetrapyrrole methylase"/>
    <property type="match status" value="1"/>
</dbReference>
<dbReference type="FunFam" id="3.30.950.10:FF:000001">
    <property type="entry name" value="Siroheme synthase"/>
    <property type="match status" value="1"/>
</dbReference>
<dbReference type="EMBL" id="LT906439">
    <property type="protein sequence ID" value="SNU86751.1"/>
    <property type="molecule type" value="Genomic_DNA"/>
</dbReference>
<keyword evidence="5 9" id="KW-0808">Transferase</keyword>
<keyword evidence="7" id="KW-0627">Porphyrin biosynthesis</keyword>
<evidence type="ECO:0000256" key="5">
    <source>
        <dbReference type="ARBA" id="ARBA00022679"/>
    </source>
</evidence>
<dbReference type="GO" id="GO:0032259">
    <property type="term" value="P:methylation"/>
    <property type="evidence" value="ECO:0007669"/>
    <property type="project" value="UniProtKB-KW"/>
</dbReference>
<dbReference type="eggNOG" id="COG0007">
    <property type="taxonomic scope" value="Bacteria"/>
</dbReference>
<organism evidence="12 13">
    <name type="scientific">Streptococcus merionis</name>
    <dbReference type="NCBI Taxonomy" id="400065"/>
    <lineage>
        <taxon>Bacteria</taxon>
        <taxon>Bacillati</taxon>
        <taxon>Bacillota</taxon>
        <taxon>Bacilli</taxon>
        <taxon>Lactobacillales</taxon>
        <taxon>Streptococcaceae</taxon>
        <taxon>Streptococcus</taxon>
    </lineage>
</organism>
<dbReference type="Pfam" id="PF02602">
    <property type="entry name" value="HEM4"/>
    <property type="match status" value="1"/>
</dbReference>
<evidence type="ECO:0000259" key="11">
    <source>
        <dbReference type="Pfam" id="PF02602"/>
    </source>
</evidence>
<feature type="domain" description="Tetrapyrrole methylase" evidence="10">
    <location>
        <begin position="5"/>
        <end position="214"/>
    </location>
</feature>
<dbReference type="SUPFAM" id="SSF69618">
    <property type="entry name" value="HemD-like"/>
    <property type="match status" value="1"/>
</dbReference>
<dbReference type="InterPro" id="IPR036108">
    <property type="entry name" value="4pyrrol_syn_uPrphyn_synt_sf"/>
</dbReference>
<dbReference type="FunFam" id="3.40.1010.10:FF:000001">
    <property type="entry name" value="Siroheme synthase"/>
    <property type="match status" value="1"/>
</dbReference>